<dbReference type="PANTHER" id="PTHR22749">
    <property type="entry name" value="RIBOFLAVIN KINASE/FMN ADENYLYLTRANSFERASE"/>
    <property type="match status" value="1"/>
</dbReference>
<dbReference type="SUPFAM" id="SSF52374">
    <property type="entry name" value="Nucleotidylyl transferase"/>
    <property type="match status" value="1"/>
</dbReference>
<comment type="catalytic activity">
    <reaction evidence="13 15">
        <text>riboflavin + ATP = FMN + ADP + H(+)</text>
        <dbReference type="Rhea" id="RHEA:14357"/>
        <dbReference type="ChEBI" id="CHEBI:15378"/>
        <dbReference type="ChEBI" id="CHEBI:30616"/>
        <dbReference type="ChEBI" id="CHEBI:57986"/>
        <dbReference type="ChEBI" id="CHEBI:58210"/>
        <dbReference type="ChEBI" id="CHEBI:456216"/>
        <dbReference type="EC" id="2.7.1.26"/>
    </reaction>
</comment>
<evidence type="ECO:0000256" key="12">
    <source>
        <dbReference type="ARBA" id="ARBA00023268"/>
    </source>
</evidence>
<keyword evidence="8 15" id="KW-0547">Nucleotide-binding</keyword>
<keyword evidence="11 15" id="KW-0067">ATP-binding</keyword>
<dbReference type="GO" id="GO:0006747">
    <property type="term" value="P:FAD biosynthetic process"/>
    <property type="evidence" value="ECO:0007669"/>
    <property type="project" value="UniProtKB-UniRule"/>
</dbReference>
<dbReference type="InterPro" id="IPR015864">
    <property type="entry name" value="FAD_synthase"/>
</dbReference>
<dbReference type="RefSeq" id="WP_146921016.1">
    <property type="nucleotide sequence ID" value="NZ_CP042430.1"/>
</dbReference>
<dbReference type="NCBIfam" id="TIGR00083">
    <property type="entry name" value="ribF"/>
    <property type="match status" value="1"/>
</dbReference>
<evidence type="ECO:0000256" key="11">
    <source>
        <dbReference type="ARBA" id="ARBA00022840"/>
    </source>
</evidence>
<evidence type="ECO:0000313" key="17">
    <source>
        <dbReference type="EMBL" id="QEC48930.1"/>
    </source>
</evidence>
<comment type="pathway">
    <text evidence="2 15">Cofactor biosynthesis; FAD biosynthesis; FAD from FMN: step 1/1.</text>
</comment>
<comment type="similarity">
    <text evidence="15">Belongs to the ribF family.</text>
</comment>
<evidence type="ECO:0000259" key="16">
    <source>
        <dbReference type="SMART" id="SM00904"/>
    </source>
</evidence>
<keyword evidence="12" id="KW-0511">Multifunctional enzyme</keyword>
<organism evidence="17 18">
    <name type="scientific">Baekduia soli</name>
    <dbReference type="NCBI Taxonomy" id="496014"/>
    <lineage>
        <taxon>Bacteria</taxon>
        <taxon>Bacillati</taxon>
        <taxon>Actinomycetota</taxon>
        <taxon>Thermoleophilia</taxon>
        <taxon>Solirubrobacterales</taxon>
        <taxon>Baekduiaceae</taxon>
        <taxon>Baekduia</taxon>
    </lineage>
</organism>
<gene>
    <name evidence="17" type="ORF">FSW04_16025</name>
</gene>
<evidence type="ECO:0000256" key="15">
    <source>
        <dbReference type="PIRNR" id="PIRNR004491"/>
    </source>
</evidence>
<dbReference type="InterPro" id="IPR023465">
    <property type="entry name" value="Riboflavin_kinase_dom_sf"/>
</dbReference>
<evidence type="ECO:0000313" key="18">
    <source>
        <dbReference type="Proteomes" id="UP000321805"/>
    </source>
</evidence>
<dbReference type="OrthoDB" id="9803667at2"/>
<feature type="domain" description="Riboflavin kinase" evidence="16">
    <location>
        <begin position="167"/>
        <end position="293"/>
    </location>
</feature>
<dbReference type="EC" id="2.7.7.2" evidence="15"/>
<dbReference type="Pfam" id="PF06574">
    <property type="entry name" value="FAD_syn"/>
    <property type="match status" value="1"/>
</dbReference>
<dbReference type="SMART" id="SM00904">
    <property type="entry name" value="Flavokinase"/>
    <property type="match status" value="1"/>
</dbReference>
<evidence type="ECO:0000256" key="3">
    <source>
        <dbReference type="ARBA" id="ARBA00005201"/>
    </source>
</evidence>
<dbReference type="Proteomes" id="UP000321805">
    <property type="component" value="Chromosome"/>
</dbReference>
<keyword evidence="6 15" id="KW-0808">Transferase</keyword>
<dbReference type="InterPro" id="IPR002606">
    <property type="entry name" value="Riboflavin_kinase_bac"/>
</dbReference>
<dbReference type="Gene3D" id="3.40.50.620">
    <property type="entry name" value="HUPs"/>
    <property type="match status" value="1"/>
</dbReference>
<dbReference type="InterPro" id="IPR015865">
    <property type="entry name" value="Riboflavin_kinase_bac/euk"/>
</dbReference>
<evidence type="ECO:0000256" key="10">
    <source>
        <dbReference type="ARBA" id="ARBA00022827"/>
    </source>
</evidence>
<comment type="catalytic activity">
    <reaction evidence="14 15">
        <text>FMN + ATP + H(+) = FAD + diphosphate</text>
        <dbReference type="Rhea" id="RHEA:17237"/>
        <dbReference type="ChEBI" id="CHEBI:15378"/>
        <dbReference type="ChEBI" id="CHEBI:30616"/>
        <dbReference type="ChEBI" id="CHEBI:33019"/>
        <dbReference type="ChEBI" id="CHEBI:57692"/>
        <dbReference type="ChEBI" id="CHEBI:58210"/>
        <dbReference type="EC" id="2.7.7.2"/>
    </reaction>
</comment>
<dbReference type="InterPro" id="IPR014729">
    <property type="entry name" value="Rossmann-like_a/b/a_fold"/>
</dbReference>
<accession>A0A5B8U7E6</accession>
<dbReference type="InterPro" id="IPR023468">
    <property type="entry name" value="Riboflavin_kinase"/>
</dbReference>
<dbReference type="SUPFAM" id="SSF82114">
    <property type="entry name" value="Riboflavin kinase-like"/>
    <property type="match status" value="1"/>
</dbReference>
<evidence type="ECO:0000256" key="6">
    <source>
        <dbReference type="ARBA" id="ARBA00022679"/>
    </source>
</evidence>
<evidence type="ECO:0000256" key="8">
    <source>
        <dbReference type="ARBA" id="ARBA00022741"/>
    </source>
</evidence>
<dbReference type="KEGG" id="bsol:FSW04_16025"/>
<evidence type="ECO:0000256" key="13">
    <source>
        <dbReference type="ARBA" id="ARBA00047880"/>
    </source>
</evidence>
<evidence type="ECO:0000256" key="7">
    <source>
        <dbReference type="ARBA" id="ARBA00022695"/>
    </source>
</evidence>
<evidence type="ECO:0000256" key="2">
    <source>
        <dbReference type="ARBA" id="ARBA00004726"/>
    </source>
</evidence>
<comment type="function">
    <text evidence="1">Catalyzes the phosphorylation of riboflavin to FMN followed by the adenylation of FMN to FAD.</text>
</comment>
<keyword evidence="7 15" id="KW-0548">Nucleotidyltransferase</keyword>
<dbReference type="GO" id="GO:0005524">
    <property type="term" value="F:ATP binding"/>
    <property type="evidence" value="ECO:0007669"/>
    <property type="project" value="UniProtKB-UniRule"/>
</dbReference>
<name>A0A5B8U7E6_9ACTN</name>
<evidence type="ECO:0000256" key="1">
    <source>
        <dbReference type="ARBA" id="ARBA00002121"/>
    </source>
</evidence>
<dbReference type="UniPathway" id="UPA00277">
    <property type="reaction ID" value="UER00407"/>
</dbReference>
<comment type="pathway">
    <text evidence="3 15">Cofactor biosynthesis; FMN biosynthesis; FMN from riboflavin (ATP route): step 1/1.</text>
</comment>
<dbReference type="GO" id="GO:0009231">
    <property type="term" value="P:riboflavin biosynthetic process"/>
    <property type="evidence" value="ECO:0007669"/>
    <property type="project" value="InterPro"/>
</dbReference>
<dbReference type="Gene3D" id="2.40.30.30">
    <property type="entry name" value="Riboflavin kinase-like"/>
    <property type="match status" value="1"/>
</dbReference>
<evidence type="ECO:0000256" key="9">
    <source>
        <dbReference type="ARBA" id="ARBA00022777"/>
    </source>
</evidence>
<dbReference type="PIRSF" id="PIRSF004491">
    <property type="entry name" value="FAD_Synth"/>
    <property type="match status" value="1"/>
</dbReference>
<dbReference type="EC" id="2.7.1.26" evidence="15"/>
<dbReference type="GO" id="GO:0003919">
    <property type="term" value="F:FMN adenylyltransferase activity"/>
    <property type="evidence" value="ECO:0007669"/>
    <property type="project" value="UniProtKB-UniRule"/>
</dbReference>
<dbReference type="EMBL" id="CP042430">
    <property type="protein sequence ID" value="QEC48930.1"/>
    <property type="molecule type" value="Genomic_DNA"/>
</dbReference>
<keyword evidence="9 15" id="KW-0418">Kinase</keyword>
<keyword evidence="4 15" id="KW-0285">Flavoprotein</keyword>
<dbReference type="Pfam" id="PF01687">
    <property type="entry name" value="Flavokinase"/>
    <property type="match status" value="1"/>
</dbReference>
<keyword evidence="18" id="KW-1185">Reference proteome</keyword>
<dbReference type="AlphaFoldDB" id="A0A5B8U7E6"/>
<evidence type="ECO:0000256" key="14">
    <source>
        <dbReference type="ARBA" id="ARBA00049494"/>
    </source>
</evidence>
<dbReference type="PANTHER" id="PTHR22749:SF6">
    <property type="entry name" value="RIBOFLAVIN KINASE"/>
    <property type="match status" value="1"/>
</dbReference>
<dbReference type="GO" id="GO:0009398">
    <property type="term" value="P:FMN biosynthetic process"/>
    <property type="evidence" value="ECO:0007669"/>
    <property type="project" value="UniProtKB-UniRule"/>
</dbReference>
<reference evidence="17 18" key="1">
    <citation type="journal article" date="2018" name="J. Microbiol.">
        <title>Baekduia soli gen. nov., sp. nov., a novel bacterium isolated from the soil of Baekdu Mountain and proposal of a novel family name, Baekduiaceae fam. nov.</title>
        <authorList>
            <person name="An D.S."/>
            <person name="Siddiqi M.Z."/>
            <person name="Kim K.H."/>
            <person name="Yu H.S."/>
            <person name="Im W.T."/>
        </authorList>
    </citation>
    <scope>NUCLEOTIDE SEQUENCE [LARGE SCALE GENOMIC DNA]</scope>
    <source>
        <strain evidence="17 18">BR7-21</strain>
    </source>
</reference>
<keyword evidence="10 15" id="KW-0274">FAD</keyword>
<proteinExistence type="inferred from homology"/>
<dbReference type="CDD" id="cd02064">
    <property type="entry name" value="FAD_synthetase_N"/>
    <property type="match status" value="1"/>
</dbReference>
<protein>
    <recommendedName>
        <fullName evidence="15">Riboflavin biosynthesis protein</fullName>
    </recommendedName>
    <domain>
        <recommendedName>
            <fullName evidence="15">Riboflavin kinase</fullName>
            <ecNumber evidence="15">2.7.1.26</ecNumber>
        </recommendedName>
        <alternativeName>
            <fullName evidence="15">Flavokinase</fullName>
        </alternativeName>
    </domain>
    <domain>
        <recommendedName>
            <fullName evidence="15">FMN adenylyltransferase</fullName>
            <ecNumber evidence="15">2.7.7.2</ecNumber>
        </recommendedName>
        <alternativeName>
            <fullName evidence="15">FAD pyrophosphorylase</fullName>
        </alternativeName>
        <alternativeName>
            <fullName evidence="15">FAD synthase</fullName>
        </alternativeName>
    </domain>
</protein>
<evidence type="ECO:0000256" key="4">
    <source>
        <dbReference type="ARBA" id="ARBA00022630"/>
    </source>
</evidence>
<dbReference type="UniPathway" id="UPA00276">
    <property type="reaction ID" value="UER00406"/>
</dbReference>
<evidence type="ECO:0000256" key="5">
    <source>
        <dbReference type="ARBA" id="ARBA00022643"/>
    </source>
</evidence>
<dbReference type="NCBIfam" id="NF004160">
    <property type="entry name" value="PRK05627.1-3"/>
    <property type="match status" value="1"/>
</dbReference>
<dbReference type="FunFam" id="2.40.30.30:FF:000003">
    <property type="entry name" value="Riboflavin biosynthesis protein"/>
    <property type="match status" value="1"/>
</dbReference>
<dbReference type="GO" id="GO:0008531">
    <property type="term" value="F:riboflavin kinase activity"/>
    <property type="evidence" value="ECO:0007669"/>
    <property type="project" value="UniProtKB-UniRule"/>
</dbReference>
<keyword evidence="5 15" id="KW-0288">FMN</keyword>
<sequence length="294" mass="31506">MKLTYLPDVEPHPRRVAVGTFDGVHRGHREVIRGADAVITFEPHPQSVVAPGTQPRLLTSLARKAQLVEGLGVRELVVVPFDAAFAARDAQDFIDHVLVENVQAEHVSVGENFRFGHKAGGDAAMLAADTRFETRVVPLLEVDGEVVSSSHIRGLVAGGAVQYAGELLGEPFAVEGDVAHGDKRGRELGFPTANLVPAAGFVLPGHGVYACRVALPGGDVVAAATNVGVRPQFVTGRGELIEAYLIDWSGDLYGQPVRVDFLRRLRGERRFDSVEALVEQMGRDVDEARTLAAG</sequence>